<dbReference type="CDD" id="cd13123">
    <property type="entry name" value="MATE_MurJ_like"/>
    <property type="match status" value="1"/>
</dbReference>
<keyword evidence="4" id="KW-0133">Cell shape</keyword>
<dbReference type="AlphaFoldDB" id="F8L8T2"/>
<keyword evidence="5" id="KW-0573">Peptidoglycan synthesis</keyword>
<comment type="similarity">
    <text evidence="9">Belongs to the MurJ/MviN family.</text>
</comment>
<dbReference type="GO" id="GO:0005886">
    <property type="term" value="C:plasma membrane"/>
    <property type="evidence" value="ECO:0007669"/>
    <property type="project" value="UniProtKB-SubCell"/>
</dbReference>
<reference evidence="11 12" key="2">
    <citation type="journal article" date="2011" name="Mol. Biol. Evol.">
        <title>Unity in variety--the pan-genome of the Chlamydiae.</title>
        <authorList>
            <person name="Collingro A."/>
            <person name="Tischler P."/>
            <person name="Weinmaier T."/>
            <person name="Penz T."/>
            <person name="Heinz E."/>
            <person name="Brunham R.C."/>
            <person name="Read T.D."/>
            <person name="Bavoil P.M."/>
            <person name="Sachse K."/>
            <person name="Kahane S."/>
            <person name="Friedman M.G."/>
            <person name="Rattei T."/>
            <person name="Myers G.S."/>
            <person name="Horn M."/>
        </authorList>
    </citation>
    <scope>NUCLEOTIDE SEQUENCE [LARGE SCALE GENOMIC DNA]</scope>
    <source>
        <strain evidence="12">ATCC VR-1471 / Z</strain>
    </source>
</reference>
<keyword evidence="12" id="KW-1185">Reference proteome</keyword>
<feature type="transmembrane region" description="Helical" evidence="10">
    <location>
        <begin position="486"/>
        <end position="504"/>
    </location>
</feature>
<proteinExistence type="inferred from homology"/>
<dbReference type="PRINTS" id="PR01806">
    <property type="entry name" value="VIRFACTRMVIN"/>
</dbReference>
<feature type="transmembrane region" description="Helical" evidence="10">
    <location>
        <begin position="130"/>
        <end position="153"/>
    </location>
</feature>
<reference key="1">
    <citation type="journal article" date="2011" name="Mol. Biol. Evol.">
        <title>Unity in variety -- the pan-genome of the Chlamydiae.</title>
        <authorList>
            <person name="Collingro A."/>
            <person name="Tischler P."/>
            <person name="Weinmaier T."/>
            <person name="Penz T."/>
            <person name="Heinz E."/>
            <person name="Brunham R.C."/>
            <person name="Read T.D."/>
            <person name="Bavoil P.M."/>
            <person name="Sachse K."/>
            <person name="Kahane S."/>
            <person name="Friedman M.G."/>
            <person name="Rattei T."/>
            <person name="Myers G.S.A."/>
            <person name="Horn M."/>
        </authorList>
    </citation>
    <scope>NUCLEOTIDE SEQUENCE</scope>
    <source>
        <strain>Z</strain>
    </source>
</reference>
<accession>F8L8T2</accession>
<feature type="transmembrane region" description="Helical" evidence="10">
    <location>
        <begin position="91"/>
        <end position="110"/>
    </location>
</feature>
<dbReference type="InterPro" id="IPR004268">
    <property type="entry name" value="MurJ"/>
</dbReference>
<dbReference type="HOGENOM" id="CLU_006797_5_0_0"/>
<evidence type="ECO:0000256" key="10">
    <source>
        <dbReference type="SAM" id="Phobius"/>
    </source>
</evidence>
<feature type="transmembrane region" description="Helical" evidence="10">
    <location>
        <begin position="234"/>
        <end position="255"/>
    </location>
</feature>
<evidence type="ECO:0000256" key="9">
    <source>
        <dbReference type="ARBA" id="ARBA00061532"/>
    </source>
</evidence>
<feature type="transmembrane region" description="Helical" evidence="10">
    <location>
        <begin position="319"/>
        <end position="339"/>
    </location>
</feature>
<dbReference type="InterPro" id="IPR051050">
    <property type="entry name" value="Lipid_II_flippase_MurJ/MviN"/>
</dbReference>
<dbReference type="eggNOG" id="COG0728">
    <property type="taxonomic scope" value="Bacteria"/>
</dbReference>
<name>F8L8T2_SIMNZ</name>
<organism evidence="11 12">
    <name type="scientific">Simkania negevensis (strain ATCC VR-1471 / DSM 27360 / Z)</name>
    <dbReference type="NCBI Taxonomy" id="331113"/>
    <lineage>
        <taxon>Bacteria</taxon>
        <taxon>Pseudomonadati</taxon>
        <taxon>Chlamydiota</taxon>
        <taxon>Chlamydiia</taxon>
        <taxon>Parachlamydiales</taxon>
        <taxon>Simkaniaceae</taxon>
        <taxon>Simkania</taxon>
    </lineage>
</organism>
<dbReference type="GO" id="GO:0008360">
    <property type="term" value="P:regulation of cell shape"/>
    <property type="evidence" value="ECO:0007669"/>
    <property type="project" value="UniProtKB-KW"/>
</dbReference>
<evidence type="ECO:0000256" key="3">
    <source>
        <dbReference type="ARBA" id="ARBA00022692"/>
    </source>
</evidence>
<keyword evidence="3 10" id="KW-0812">Transmembrane</keyword>
<keyword evidence="6 10" id="KW-1133">Transmembrane helix</keyword>
<comment type="subcellular location">
    <subcellularLocation>
        <location evidence="1">Cell membrane</location>
        <topology evidence="1">Multi-pass membrane protein</topology>
    </subcellularLocation>
</comment>
<evidence type="ECO:0000313" key="11">
    <source>
        <dbReference type="EMBL" id="CCB89225.1"/>
    </source>
</evidence>
<dbReference type="Pfam" id="PF03023">
    <property type="entry name" value="MurJ"/>
    <property type="match status" value="1"/>
</dbReference>
<keyword evidence="7 10" id="KW-0472">Membrane</keyword>
<dbReference type="EMBL" id="FR872582">
    <property type="protein sequence ID" value="CCB89225.1"/>
    <property type="molecule type" value="Genomic_DNA"/>
</dbReference>
<dbReference type="GO" id="GO:0034204">
    <property type="term" value="P:lipid translocation"/>
    <property type="evidence" value="ECO:0007669"/>
    <property type="project" value="TreeGrafter"/>
</dbReference>
<dbReference type="RefSeq" id="WP_013943692.1">
    <property type="nucleotide sequence ID" value="NC_015713.1"/>
</dbReference>
<feature type="transmembrane region" description="Helical" evidence="10">
    <location>
        <begin position="391"/>
        <end position="409"/>
    </location>
</feature>
<feature type="transmembrane region" description="Helical" evidence="10">
    <location>
        <begin position="445"/>
        <end position="466"/>
    </location>
</feature>
<evidence type="ECO:0000256" key="5">
    <source>
        <dbReference type="ARBA" id="ARBA00022984"/>
    </source>
</evidence>
<feature type="transmembrane region" description="Helical" evidence="10">
    <location>
        <begin position="160"/>
        <end position="181"/>
    </location>
</feature>
<dbReference type="GO" id="GO:0009252">
    <property type="term" value="P:peptidoglycan biosynthetic process"/>
    <property type="evidence" value="ECO:0007669"/>
    <property type="project" value="UniProtKB-KW"/>
</dbReference>
<comment type="function">
    <text evidence="8">Involved in peptidoglycan biosynthesis. Transports lipid-linked peptidoglycan precursors from the inner to the outer leaflet of the cytoplasmic membrane.</text>
</comment>
<feature type="transmembrane region" description="Helical" evidence="10">
    <location>
        <begin position="193"/>
        <end position="213"/>
    </location>
</feature>
<dbReference type="Proteomes" id="UP000000496">
    <property type="component" value="Chromosome gsn.131"/>
</dbReference>
<dbReference type="PANTHER" id="PTHR47019">
    <property type="entry name" value="LIPID II FLIPPASE MURJ"/>
    <property type="match status" value="1"/>
</dbReference>
<evidence type="ECO:0000256" key="6">
    <source>
        <dbReference type="ARBA" id="ARBA00022989"/>
    </source>
</evidence>
<evidence type="ECO:0000256" key="4">
    <source>
        <dbReference type="ARBA" id="ARBA00022960"/>
    </source>
</evidence>
<dbReference type="STRING" id="331113.SNE_A13480"/>
<evidence type="ECO:0000313" key="12">
    <source>
        <dbReference type="Proteomes" id="UP000000496"/>
    </source>
</evidence>
<sequence length="523" mass="58185">MEDMTQQLTRYFSSGIKRFFSGIFLSRLTGLGRDLVMAYSFGDHPTVAAFMIAFRFSNLLRRFFGEGPLQSAFIPHFEGLRAQDEQQAYAFFRRLTFLLVVVLVGLTLLIEGGLGASLQFFSFSPGNREILWLTALFMPCLLFICLYGVNIAVLQCHNAFFLPSMAPALANFAWIFGALYLKGWVPERAMGPLAKWVVLGIFLQWAATLPLIWKKIGGNFKKWFEWKIHPEVKKLATSFSLGALGVGAVQINAFFDTIFARCADPSGPVYLWYSIRFQQLALAIFGMAAVSTLVPLLSRKVKGGEIEEAKGIFSFGVRRVLTVMLCVTLAIFCLGYFAIDLVYGRGNFSLHAVNQTTVCFWAYSVGLIPSALIMLYSAVFYAQGNFRTPTIASAATVGMNLLLNTFFVFGLHWGAVSTALATSLGSWINYLILRQLLGGKGWHAHYALSDFIPLLAGGVLASLMAYGTYLGYIQIFSFSSHTLTQLFQFLFPAFAFVGGLFFYARLRKNQDLLTVFRAFLAKG</sequence>
<evidence type="ECO:0000256" key="2">
    <source>
        <dbReference type="ARBA" id="ARBA00022475"/>
    </source>
</evidence>
<gene>
    <name evidence="11" type="primary">mviN</name>
    <name evidence="11" type="ordered locus">SNE_A13480</name>
</gene>
<evidence type="ECO:0000256" key="1">
    <source>
        <dbReference type="ARBA" id="ARBA00004651"/>
    </source>
</evidence>
<dbReference type="PANTHER" id="PTHR47019:SF1">
    <property type="entry name" value="LIPID II FLIPPASE MURJ"/>
    <property type="match status" value="1"/>
</dbReference>
<evidence type="ECO:0000256" key="8">
    <source>
        <dbReference type="ARBA" id="ARBA00060041"/>
    </source>
</evidence>
<dbReference type="NCBIfam" id="TIGR01695">
    <property type="entry name" value="murJ_mviN"/>
    <property type="match status" value="1"/>
</dbReference>
<protein>
    <submittedName>
        <fullName evidence="11">Virulence factor mviN homolog</fullName>
    </submittedName>
</protein>
<dbReference type="KEGG" id="sng:SNE_A13480"/>
<dbReference type="GO" id="GO:0015648">
    <property type="term" value="F:lipid-linked peptidoglycan transporter activity"/>
    <property type="evidence" value="ECO:0007669"/>
    <property type="project" value="TreeGrafter"/>
</dbReference>
<feature type="transmembrane region" description="Helical" evidence="10">
    <location>
        <begin position="275"/>
        <end position="298"/>
    </location>
</feature>
<evidence type="ECO:0000256" key="7">
    <source>
        <dbReference type="ARBA" id="ARBA00023136"/>
    </source>
</evidence>
<keyword evidence="2" id="KW-1003">Cell membrane</keyword>
<feature type="transmembrane region" description="Helical" evidence="10">
    <location>
        <begin position="359"/>
        <end position="379"/>
    </location>
</feature>